<dbReference type="OrthoDB" id="9802248at2"/>
<dbReference type="GO" id="GO:0016787">
    <property type="term" value="F:hydrolase activity"/>
    <property type="evidence" value="ECO:0007669"/>
    <property type="project" value="UniProtKB-KW"/>
</dbReference>
<dbReference type="Pfam" id="PF00753">
    <property type="entry name" value="Lactamase_B"/>
    <property type="match status" value="1"/>
</dbReference>
<dbReference type="KEGG" id="slp:Slip_1105"/>
<protein>
    <submittedName>
        <fullName evidence="2">Zn-dependent hydrolase including glyoxylase-like protein</fullName>
    </submittedName>
</protein>
<dbReference type="InterPro" id="IPR036866">
    <property type="entry name" value="RibonucZ/Hydroxyglut_hydro"/>
</dbReference>
<gene>
    <name evidence="2" type="ordered locus">Slip_1105</name>
</gene>
<dbReference type="PANTHER" id="PTHR42951">
    <property type="entry name" value="METALLO-BETA-LACTAMASE DOMAIN-CONTAINING"/>
    <property type="match status" value="1"/>
</dbReference>
<keyword evidence="2" id="KW-0378">Hydrolase</keyword>
<evidence type="ECO:0000313" key="3">
    <source>
        <dbReference type="Proteomes" id="UP000000378"/>
    </source>
</evidence>
<sequence length="292" mass="32185">MQLTGNVKVLGNGYFNFFIVGRKTAALVECGTRAGAAVFRDQWTQLEEKPEIKYIVALHSHFDHIGGYPVLKQMFPEAKLVASAPAKNILAKEKANKVSFAIDEGTSELYVKHGLLNTMPDVPAPATIPVDMVAGEGDQLEIEPGVALRFFDAPGHTVCSIAAYVEPDQVMLISDAGGYRVSKDFVTPVFFQEYDAYIKTLEKLMAYSTRAVGVAHGEIPVGDEAEQFYRQAIKAAQDGFAFIEKRLKEGATEDELANELFDKYIVGGMALYPAETMRQMMYVLIKNVKAKL</sequence>
<reference evidence="3" key="1">
    <citation type="journal article" date="2010" name="Stand. Genomic Sci.">
        <title>Complete genome sequence of Syntrophothermus lipocalidus type strain (TGB-C1T).</title>
        <authorList>
            <consortium name="US DOE Joint Genome Institute (JGI-PGF)"/>
            <person name="Djao O."/>
            <person name="Zhang X."/>
            <person name="Lucas S."/>
            <person name="Lapidus A."/>
            <person name="Glavina Del Rio T."/>
            <person name="Nolan M."/>
            <person name="Tice H."/>
            <person name="Cheng J."/>
            <person name="Han C."/>
            <person name="Tapia R."/>
            <person name="Goodwin L."/>
            <person name="Pitluck S."/>
            <person name="Liolios K."/>
            <person name="Ivanova N."/>
            <person name="Mavromatis K."/>
            <person name="Mikhailova N."/>
            <person name="Ovchinnikova G."/>
            <person name="Pati A."/>
            <person name="Brambilla E."/>
            <person name="Chen A."/>
            <person name="Palaniappan K."/>
            <person name="Land M."/>
            <person name="Hauser L."/>
            <person name="Chang Y."/>
            <person name="Jeffries C."/>
            <person name="Rohde M."/>
            <person name="Sikorski J."/>
            <person name="Spring S."/>
            <person name="Goker M."/>
            <person name="Detter J."/>
            <person name="Woyke T."/>
            <person name="Bristow J."/>
            <person name="Eisen J."/>
            <person name="Markowitz V."/>
            <person name="Hugenholtz P."/>
            <person name="Kyrpides N."/>
            <person name="Klenk H."/>
        </authorList>
    </citation>
    <scope>NUCLEOTIDE SEQUENCE [LARGE SCALE GENOMIC DNA]</scope>
    <source>
        <strain evidence="3">DSM 12680 / TGB-C1</strain>
    </source>
</reference>
<dbReference type="Gene3D" id="3.60.15.10">
    <property type="entry name" value="Ribonuclease Z/Hydroxyacylglutathione hydrolase-like"/>
    <property type="match status" value="1"/>
</dbReference>
<dbReference type="Proteomes" id="UP000000378">
    <property type="component" value="Chromosome"/>
</dbReference>
<name>D7CME7_SYNLT</name>
<organism evidence="2 3">
    <name type="scientific">Syntrophothermus lipocalidus (strain DSM 12680 / TGB-C1)</name>
    <dbReference type="NCBI Taxonomy" id="643648"/>
    <lineage>
        <taxon>Bacteria</taxon>
        <taxon>Bacillati</taxon>
        <taxon>Bacillota</taxon>
        <taxon>Clostridia</taxon>
        <taxon>Eubacteriales</taxon>
        <taxon>Syntrophomonadaceae</taxon>
        <taxon>Syntrophothermus</taxon>
    </lineage>
</organism>
<dbReference type="EMBL" id="CP002048">
    <property type="protein sequence ID" value="ADI01882.1"/>
    <property type="molecule type" value="Genomic_DNA"/>
</dbReference>
<proteinExistence type="predicted"/>
<dbReference type="SMART" id="SM00849">
    <property type="entry name" value="Lactamase_B"/>
    <property type="match status" value="1"/>
</dbReference>
<dbReference type="PANTHER" id="PTHR42951:SF17">
    <property type="entry name" value="METALLO-BETA-LACTAMASE DOMAIN-CONTAINING PROTEIN"/>
    <property type="match status" value="1"/>
</dbReference>
<evidence type="ECO:0000259" key="1">
    <source>
        <dbReference type="SMART" id="SM00849"/>
    </source>
</evidence>
<keyword evidence="3" id="KW-1185">Reference proteome</keyword>
<reference evidence="2 3" key="2">
    <citation type="journal article" date="2010" name="Stand. Genomic Sci.">
        <title>Complete genome sequence of Syntrophothermus lipocalidus type strain (TGB-C1).</title>
        <authorList>
            <person name="Djao O.D."/>
            <person name="Zhang X."/>
            <person name="Lucas S."/>
            <person name="Lapidus A."/>
            <person name="Del Rio T.G."/>
            <person name="Nolan M."/>
            <person name="Tice H."/>
            <person name="Cheng J.F."/>
            <person name="Han C."/>
            <person name="Tapia R."/>
            <person name="Goodwin L."/>
            <person name="Pitluck S."/>
            <person name="Liolios K."/>
            <person name="Ivanova N."/>
            <person name="Mavromatis K."/>
            <person name="Mikhailova N."/>
            <person name="Ovchinnikova G."/>
            <person name="Pati A."/>
            <person name="Brambilla E."/>
            <person name="Chen A."/>
            <person name="Palaniappan K."/>
            <person name="Land M."/>
            <person name="Hauser L."/>
            <person name="Chang Y.J."/>
            <person name="Jeffries C.D."/>
            <person name="Rohde M."/>
            <person name="Sikorski J."/>
            <person name="Spring S."/>
            <person name="Goker M."/>
            <person name="Detter J.C."/>
            <person name="Woyke T."/>
            <person name="Bristow J."/>
            <person name="Eisen J.A."/>
            <person name="Markowitz V."/>
            <person name="Hugenholtz P."/>
            <person name="Kyrpides N.C."/>
            <person name="Klenk H.P."/>
        </authorList>
    </citation>
    <scope>NUCLEOTIDE SEQUENCE [LARGE SCALE GENOMIC DNA]</scope>
    <source>
        <strain evidence="3">DSM 12680 / TGB-C1</strain>
    </source>
</reference>
<dbReference type="SUPFAM" id="SSF56281">
    <property type="entry name" value="Metallo-hydrolase/oxidoreductase"/>
    <property type="match status" value="1"/>
</dbReference>
<dbReference type="InterPro" id="IPR001279">
    <property type="entry name" value="Metallo-B-lactamas"/>
</dbReference>
<accession>D7CME7</accession>
<dbReference type="HOGENOM" id="CLU_082362_0_0_9"/>
<dbReference type="STRING" id="643648.Slip_1105"/>
<dbReference type="AlphaFoldDB" id="D7CME7"/>
<dbReference type="RefSeq" id="WP_013175284.1">
    <property type="nucleotide sequence ID" value="NC_014220.1"/>
</dbReference>
<evidence type="ECO:0000313" key="2">
    <source>
        <dbReference type="EMBL" id="ADI01882.1"/>
    </source>
</evidence>
<dbReference type="InterPro" id="IPR050855">
    <property type="entry name" value="NDM-1-like"/>
</dbReference>
<feature type="domain" description="Metallo-beta-lactamase" evidence="1">
    <location>
        <begin position="13"/>
        <end position="216"/>
    </location>
</feature>
<dbReference type="eggNOG" id="COG0491">
    <property type="taxonomic scope" value="Bacteria"/>
</dbReference>